<proteinExistence type="predicted"/>
<gene>
    <name evidence="3" type="ORF">CAAN4_A04324</name>
</gene>
<feature type="coiled-coil region" evidence="1">
    <location>
        <begin position="25"/>
        <end position="63"/>
    </location>
</feature>
<evidence type="ECO:0000313" key="3">
    <source>
        <dbReference type="EMBL" id="CAK7892755.1"/>
    </source>
</evidence>
<evidence type="ECO:0000256" key="2">
    <source>
        <dbReference type="SAM" id="MobiDB-lite"/>
    </source>
</evidence>
<dbReference type="Proteomes" id="UP001497600">
    <property type="component" value="Chromosome A"/>
</dbReference>
<dbReference type="EMBL" id="OZ004253">
    <property type="protein sequence ID" value="CAK7892755.1"/>
    <property type="molecule type" value="Genomic_DNA"/>
</dbReference>
<accession>A0ABP0E706</accession>
<feature type="region of interest" description="Disordered" evidence="2">
    <location>
        <begin position="100"/>
        <end position="127"/>
    </location>
</feature>
<feature type="compositionally biased region" description="Polar residues" evidence="2">
    <location>
        <begin position="103"/>
        <end position="121"/>
    </location>
</feature>
<sequence>MSVRDKLDNLYEGILLELDDLSRGKDELVAQLKHQQTRYEQEIKQLKSSLAAKDKQIEQLKLSSKQEGNFPHPITPSSLLPISKKRKFNDQIVALDYHHEHASSSPTDRLSPIKQQVQSQPYDEDPGDLNATDDYLFARLPTQYSETMSSPERKIPDSELARLPTQYSVTQGSAGDPIVDLTPFILTQASTESQPASPEVIADSQEEENPLVVSSPLPLQDITNVTKNDDINTATSRMTPLQKRDYLRNHYSTLFHTSPEFRLNLSSNPIYSQRWALSDFIPNPKYVKPKLKRKLGRTWKEQANIDKFYKLAGPGVRLQSLRWNDDDDNDENEIRPEASQLHDRFPSPPGFNEVDFPTTQEEIDRKKYTETIQAQRIESRLNECWKICQNIDGGYIFREPILNEYVLNGRFYIDEGSQTL</sequence>
<evidence type="ECO:0000256" key="1">
    <source>
        <dbReference type="SAM" id="Coils"/>
    </source>
</evidence>
<organism evidence="3 4">
    <name type="scientific">[Candida] anglica</name>
    <dbReference type="NCBI Taxonomy" id="148631"/>
    <lineage>
        <taxon>Eukaryota</taxon>
        <taxon>Fungi</taxon>
        <taxon>Dikarya</taxon>
        <taxon>Ascomycota</taxon>
        <taxon>Saccharomycotina</taxon>
        <taxon>Pichiomycetes</taxon>
        <taxon>Debaryomycetaceae</taxon>
        <taxon>Kurtzmaniella</taxon>
    </lineage>
</organism>
<reference evidence="3 4" key="1">
    <citation type="submission" date="2024-01" db="EMBL/GenBank/DDBJ databases">
        <authorList>
            <consortium name="Genoscope - CEA"/>
            <person name="William W."/>
        </authorList>
    </citation>
    <scope>NUCLEOTIDE SEQUENCE [LARGE SCALE GENOMIC DNA]</scope>
    <source>
        <strain evidence="3 4">29B2s-10</strain>
    </source>
</reference>
<keyword evidence="1" id="KW-0175">Coiled coil</keyword>
<name>A0ABP0E706_9ASCO</name>
<keyword evidence="4" id="KW-1185">Reference proteome</keyword>
<protein>
    <submittedName>
        <fullName evidence="3">Uncharacterized protein</fullName>
    </submittedName>
</protein>
<evidence type="ECO:0000313" key="4">
    <source>
        <dbReference type="Proteomes" id="UP001497600"/>
    </source>
</evidence>